<feature type="transmembrane region" description="Helical" evidence="1">
    <location>
        <begin position="80"/>
        <end position="101"/>
    </location>
</feature>
<name>A0A975FZU1_9CAUL</name>
<keyword evidence="3" id="KW-1185">Reference proteome</keyword>
<gene>
    <name evidence="2" type="ORF">KCG34_01135</name>
</gene>
<feature type="transmembrane region" description="Helical" evidence="1">
    <location>
        <begin position="209"/>
        <end position="229"/>
    </location>
</feature>
<reference evidence="2" key="1">
    <citation type="submission" date="2021-04" db="EMBL/GenBank/DDBJ databases">
        <title>The complete genome sequence of Caulobacter sp. S6.</title>
        <authorList>
            <person name="Tang Y."/>
            <person name="Ouyang W."/>
            <person name="Liu Q."/>
            <person name="Huang B."/>
            <person name="Guo Z."/>
            <person name="Lei P."/>
        </authorList>
    </citation>
    <scope>NUCLEOTIDE SEQUENCE</scope>
    <source>
        <strain evidence="2">S6</strain>
    </source>
</reference>
<feature type="transmembrane region" description="Helical" evidence="1">
    <location>
        <begin position="46"/>
        <end position="68"/>
    </location>
</feature>
<sequence length="247" mass="26945">MSTVILPAHADRKITLVWILSIWAVVLFGFGADFARFLHEAPAPPFILGLHGAFSVTWLGLVSTQVLFAETGNIRLHRRLGWWTIAVAAAMVPMGAVAAMVDMARQAGHADYAPQFLGEEFQDIFAFAVCTTAGVLTRRNRVDHSRWMILAAAALFDVGPGRIATNLVFSAAPTNPLQVWAIYYWGTALLLIAMLAWDLIKHKRVMRAVMLGAGVLWGGEALVSVLYFSPAWKAAMAGLVRAWGWAG</sequence>
<evidence type="ECO:0000256" key="1">
    <source>
        <dbReference type="SAM" id="Phobius"/>
    </source>
</evidence>
<feature type="transmembrane region" description="Helical" evidence="1">
    <location>
        <begin position="16"/>
        <end position="34"/>
    </location>
</feature>
<keyword evidence="1" id="KW-0472">Membrane</keyword>
<organism evidence="2 3">
    <name type="scientific">Phenylobacterium montanum</name>
    <dbReference type="NCBI Taxonomy" id="2823693"/>
    <lineage>
        <taxon>Bacteria</taxon>
        <taxon>Pseudomonadati</taxon>
        <taxon>Pseudomonadota</taxon>
        <taxon>Alphaproteobacteria</taxon>
        <taxon>Caulobacterales</taxon>
        <taxon>Caulobacteraceae</taxon>
        <taxon>Phenylobacterium</taxon>
    </lineage>
</organism>
<proteinExistence type="predicted"/>
<dbReference type="AlphaFoldDB" id="A0A975FZU1"/>
<keyword evidence="1" id="KW-1133">Transmembrane helix</keyword>
<feature type="transmembrane region" description="Helical" evidence="1">
    <location>
        <begin position="149"/>
        <end position="171"/>
    </location>
</feature>
<protein>
    <recommendedName>
        <fullName evidence="4">DUF2306 domain-containing protein</fullName>
    </recommendedName>
</protein>
<evidence type="ECO:0000313" key="2">
    <source>
        <dbReference type="EMBL" id="QUD88528.1"/>
    </source>
</evidence>
<dbReference type="EMBL" id="CP073078">
    <property type="protein sequence ID" value="QUD88528.1"/>
    <property type="molecule type" value="Genomic_DNA"/>
</dbReference>
<accession>A0A975FZU1</accession>
<feature type="transmembrane region" description="Helical" evidence="1">
    <location>
        <begin position="177"/>
        <end position="197"/>
    </location>
</feature>
<evidence type="ECO:0000313" key="3">
    <source>
        <dbReference type="Proteomes" id="UP000676409"/>
    </source>
</evidence>
<dbReference type="KEGG" id="caul:KCG34_01135"/>
<keyword evidence="1" id="KW-0812">Transmembrane</keyword>
<dbReference type="RefSeq" id="WP_211938578.1">
    <property type="nucleotide sequence ID" value="NZ_CP073078.1"/>
</dbReference>
<dbReference type="Proteomes" id="UP000676409">
    <property type="component" value="Chromosome"/>
</dbReference>
<evidence type="ECO:0008006" key="4">
    <source>
        <dbReference type="Google" id="ProtNLM"/>
    </source>
</evidence>